<name>A0ABM9H8S6_STRGL</name>
<comment type="caution">
    <text evidence="2">The sequence shown here is derived from an EMBL/GenBank/DDBJ whole genome shotgun (WGS) entry which is preliminary data.</text>
</comment>
<dbReference type="Proteomes" id="UP001154015">
    <property type="component" value="Unassembled WGS sequence"/>
</dbReference>
<dbReference type="EMBL" id="CAKXYP010000030">
    <property type="protein sequence ID" value="CAH9420030.1"/>
    <property type="molecule type" value="Genomic_DNA"/>
</dbReference>
<gene>
    <name evidence="2" type="ORF">SGL43_07086</name>
</gene>
<feature type="compositionally biased region" description="Low complexity" evidence="1">
    <location>
        <begin position="93"/>
        <end position="102"/>
    </location>
</feature>
<proteinExistence type="predicted"/>
<feature type="region of interest" description="Disordered" evidence="1">
    <location>
        <begin position="1"/>
        <end position="117"/>
    </location>
</feature>
<sequence>MVVEGGEGELVDGVFGGPQPLGAQREGTDRGALQPEADEKVAGGGGQGWGVGGVGGGSDPKPQARPRLLVTSSILTRAPAAPRLHRGHPLDCRTTITGTPRRPGGGNVPYQLSRGWP</sequence>
<accession>A0ABM9H8S6</accession>
<protein>
    <submittedName>
        <fullName evidence="2">Uncharacterized protein</fullName>
    </submittedName>
</protein>
<evidence type="ECO:0000256" key="1">
    <source>
        <dbReference type="SAM" id="MobiDB-lite"/>
    </source>
</evidence>
<evidence type="ECO:0000313" key="2">
    <source>
        <dbReference type="EMBL" id="CAH9420030.1"/>
    </source>
</evidence>
<reference evidence="2" key="1">
    <citation type="submission" date="2022-03" db="EMBL/GenBank/DDBJ databases">
        <authorList>
            <person name="Leyn A S."/>
        </authorList>
    </citation>
    <scope>NUCLEOTIDE SEQUENCE</scope>
    <source>
        <strain evidence="2">Streptomyces globisporus 4-3</strain>
    </source>
</reference>
<feature type="compositionally biased region" description="Gly residues" evidence="1">
    <location>
        <begin position="42"/>
        <end position="58"/>
    </location>
</feature>
<keyword evidence="3" id="KW-1185">Reference proteome</keyword>
<feature type="compositionally biased region" description="Acidic residues" evidence="1">
    <location>
        <begin position="1"/>
        <end position="10"/>
    </location>
</feature>
<organism evidence="2 3">
    <name type="scientific">Streptomyces globisporus</name>
    <dbReference type="NCBI Taxonomy" id="1908"/>
    <lineage>
        <taxon>Bacteria</taxon>
        <taxon>Bacillati</taxon>
        <taxon>Actinomycetota</taxon>
        <taxon>Actinomycetes</taxon>
        <taxon>Kitasatosporales</taxon>
        <taxon>Streptomycetaceae</taxon>
        <taxon>Streptomyces</taxon>
    </lineage>
</organism>
<evidence type="ECO:0000313" key="3">
    <source>
        <dbReference type="Proteomes" id="UP001154015"/>
    </source>
</evidence>